<evidence type="ECO:0000256" key="1">
    <source>
        <dbReference type="ARBA" id="ARBA00023157"/>
    </source>
</evidence>
<dbReference type="InterPro" id="IPR008138">
    <property type="entry name" value="SapB_2"/>
</dbReference>
<evidence type="ECO:0000259" key="2">
    <source>
        <dbReference type="PROSITE" id="PS50015"/>
    </source>
</evidence>
<dbReference type="PANTHER" id="PTHR15541:SF2">
    <property type="entry name" value="GRANULYSIN"/>
    <property type="match status" value="1"/>
</dbReference>
<organism evidence="3 4">
    <name type="scientific">Scytalopus superciliaris</name>
    <dbReference type="NCBI Taxonomy" id="312124"/>
    <lineage>
        <taxon>Eukaryota</taxon>
        <taxon>Metazoa</taxon>
        <taxon>Chordata</taxon>
        <taxon>Craniata</taxon>
        <taxon>Vertebrata</taxon>
        <taxon>Euteleostomi</taxon>
        <taxon>Archelosauria</taxon>
        <taxon>Archosauria</taxon>
        <taxon>Dinosauria</taxon>
        <taxon>Saurischia</taxon>
        <taxon>Theropoda</taxon>
        <taxon>Coelurosauria</taxon>
        <taxon>Aves</taxon>
        <taxon>Neognathae</taxon>
        <taxon>Neoaves</taxon>
        <taxon>Telluraves</taxon>
        <taxon>Australaves</taxon>
        <taxon>Passeriformes</taxon>
        <taxon>Rhinocryptidae</taxon>
        <taxon>Scytalopus</taxon>
    </lineage>
</organism>
<dbReference type="InterPro" id="IPR007856">
    <property type="entry name" value="SapB_1"/>
</dbReference>
<dbReference type="EMBL" id="VXBX01004559">
    <property type="protein sequence ID" value="NXP22482.1"/>
    <property type="molecule type" value="Genomic_DNA"/>
</dbReference>
<dbReference type="GO" id="GO:0031640">
    <property type="term" value="P:killing of cells of another organism"/>
    <property type="evidence" value="ECO:0007669"/>
    <property type="project" value="TreeGrafter"/>
</dbReference>
<keyword evidence="1" id="KW-1015">Disulfide bond</keyword>
<dbReference type="Pfam" id="PF03489">
    <property type="entry name" value="SapB_2"/>
    <property type="match status" value="1"/>
</dbReference>
<feature type="domain" description="Saposin B-type" evidence="2">
    <location>
        <begin position="7"/>
        <end position="86"/>
    </location>
</feature>
<feature type="non-terminal residue" evidence="3">
    <location>
        <position position="86"/>
    </location>
</feature>
<dbReference type="SUPFAM" id="SSF47862">
    <property type="entry name" value="Saposin"/>
    <property type="match status" value="1"/>
</dbReference>
<dbReference type="AlphaFoldDB" id="A0A7L1YLV1"/>
<evidence type="ECO:0000313" key="4">
    <source>
        <dbReference type="Proteomes" id="UP000580825"/>
    </source>
</evidence>
<feature type="non-terminal residue" evidence="3">
    <location>
        <position position="1"/>
    </location>
</feature>
<dbReference type="GO" id="GO:0061844">
    <property type="term" value="P:antimicrobial humoral immune response mediated by antimicrobial peptide"/>
    <property type="evidence" value="ECO:0007669"/>
    <property type="project" value="TreeGrafter"/>
</dbReference>
<comment type="caution">
    <text evidence="3">The sequence shown here is derived from an EMBL/GenBank/DDBJ whole genome shotgun (WGS) entry which is preliminary data.</text>
</comment>
<dbReference type="Proteomes" id="UP000580825">
    <property type="component" value="Unassembled WGS sequence"/>
</dbReference>
<accession>A0A7L1YLV1</accession>
<keyword evidence="4" id="KW-1185">Reference proteome</keyword>
<dbReference type="InterPro" id="IPR038847">
    <property type="entry name" value="Granulysin-like"/>
</dbReference>
<protein>
    <submittedName>
        <fullName evidence="3">NKL protein</fullName>
    </submittedName>
</protein>
<dbReference type="PROSITE" id="PS50015">
    <property type="entry name" value="SAP_B"/>
    <property type="match status" value="1"/>
</dbReference>
<dbReference type="Gene3D" id="1.10.225.10">
    <property type="entry name" value="Saposin-like"/>
    <property type="match status" value="1"/>
</dbReference>
<dbReference type="GO" id="GO:0042742">
    <property type="term" value="P:defense response to bacterium"/>
    <property type="evidence" value="ECO:0007669"/>
    <property type="project" value="InterPro"/>
</dbReference>
<name>A0A7L1YLV1_9PASS</name>
<proteinExistence type="predicted"/>
<dbReference type="InterPro" id="IPR008139">
    <property type="entry name" value="SaposinB_dom"/>
</dbReference>
<sequence>DDTGSGPKITCSLCTRAVKKIQQLAGDNPDEDAVTAALRKGCRALGRALGKLCQRLVSHFQRQIRQGLQDGDTPRAICSAIRLCKA</sequence>
<dbReference type="PANTHER" id="PTHR15541">
    <property type="entry name" value="GRANULYSIN RELATED"/>
    <property type="match status" value="1"/>
</dbReference>
<evidence type="ECO:0000313" key="3">
    <source>
        <dbReference type="EMBL" id="NXP22482.1"/>
    </source>
</evidence>
<dbReference type="SMART" id="SM00741">
    <property type="entry name" value="SapB"/>
    <property type="match status" value="1"/>
</dbReference>
<dbReference type="InterPro" id="IPR011001">
    <property type="entry name" value="Saposin-like"/>
</dbReference>
<reference evidence="3 4" key="1">
    <citation type="submission" date="2019-09" db="EMBL/GenBank/DDBJ databases">
        <title>Bird 10,000 Genomes (B10K) Project - Family phase.</title>
        <authorList>
            <person name="Zhang G."/>
        </authorList>
    </citation>
    <scope>NUCLEOTIDE SEQUENCE [LARGE SCALE GENOMIC DNA]</scope>
    <source>
        <strain evidence="3">B10K-DU-002-46</strain>
        <tissue evidence="3">Muscle</tissue>
    </source>
</reference>
<dbReference type="GO" id="GO:0044194">
    <property type="term" value="C:cytolytic granule"/>
    <property type="evidence" value="ECO:0007669"/>
    <property type="project" value="TreeGrafter"/>
</dbReference>
<dbReference type="Pfam" id="PF05184">
    <property type="entry name" value="SapB_1"/>
    <property type="match status" value="1"/>
</dbReference>
<dbReference type="GO" id="GO:0006629">
    <property type="term" value="P:lipid metabolic process"/>
    <property type="evidence" value="ECO:0007669"/>
    <property type="project" value="InterPro"/>
</dbReference>
<gene>
    <name evidence="3" type="primary">Nkl</name>
    <name evidence="3" type="ORF">SCYSUP_R02986</name>
</gene>